<keyword evidence="7" id="KW-0233">DNA recombination</keyword>
<dbReference type="Gene3D" id="1.10.150.130">
    <property type="match status" value="1"/>
</dbReference>
<dbReference type="Pfam" id="PF00589">
    <property type="entry name" value="Phage_integrase"/>
    <property type="match status" value="1"/>
</dbReference>
<dbReference type="GO" id="GO:0003677">
    <property type="term" value="F:DNA binding"/>
    <property type="evidence" value="ECO:0007669"/>
    <property type="project" value="UniProtKB-UniRule"/>
</dbReference>
<dbReference type="InterPro" id="IPR002104">
    <property type="entry name" value="Integrase_catalytic"/>
</dbReference>
<keyword evidence="4" id="KW-0159">Chromosome partition</keyword>
<name>A0A9D9IU06_9BACT</name>
<dbReference type="Proteomes" id="UP000823771">
    <property type="component" value="Unassembled WGS sequence"/>
</dbReference>
<dbReference type="InterPro" id="IPR050090">
    <property type="entry name" value="Tyrosine_recombinase_XerCD"/>
</dbReference>
<evidence type="ECO:0000259" key="11">
    <source>
        <dbReference type="PROSITE" id="PS51900"/>
    </source>
</evidence>
<proteinExistence type="predicted"/>
<comment type="subcellular location">
    <subcellularLocation>
        <location evidence="1">Cytoplasm</location>
    </subcellularLocation>
</comment>
<sequence>MQQTDITLTDRYIEYITVIRRYSVRTQEIYAGVLDSFVAFAFPEATDRNAVPDTELKSALTVDMFRGYVFHMLDKMSFNPRTVNLHLSVLSGFCMFLIKRKELKSNPARSVARPKMEKLLPVFYRHDSMSKYFAASDIFATEFHFPTPADFLDAYVRTRKRHGYRPERDPLYLKMEKLAQKPEKFDAWLFDKRLSRAIVVTLYSTGIRRSELISLKTGSIDFSRKIIRVTGKGNKTREIPAVPSLCKEISLYLQAVETTVCEQRTLNSPLFVTSKGTAVYPTYVDRVIKCELGDTRWFTLRKSPHVLRHTLATELLEDGADLNSIKELLGHSSLAATQVYTHNSVARLKKIYETAHPRAKSGGKHGD</sequence>
<dbReference type="PANTHER" id="PTHR30349">
    <property type="entry name" value="PHAGE INTEGRASE-RELATED"/>
    <property type="match status" value="1"/>
</dbReference>
<evidence type="ECO:0000313" key="12">
    <source>
        <dbReference type="EMBL" id="MBO8478927.1"/>
    </source>
</evidence>
<evidence type="ECO:0000259" key="10">
    <source>
        <dbReference type="PROSITE" id="PS51898"/>
    </source>
</evidence>
<evidence type="ECO:0000256" key="3">
    <source>
        <dbReference type="ARBA" id="ARBA00022618"/>
    </source>
</evidence>
<gene>
    <name evidence="12" type="ORF">IAB80_08595</name>
</gene>
<evidence type="ECO:0000256" key="4">
    <source>
        <dbReference type="ARBA" id="ARBA00022829"/>
    </source>
</evidence>
<dbReference type="SUPFAM" id="SSF56349">
    <property type="entry name" value="DNA breaking-rejoining enzymes"/>
    <property type="match status" value="2"/>
</dbReference>
<dbReference type="InterPro" id="IPR010998">
    <property type="entry name" value="Integrase_recombinase_N"/>
</dbReference>
<keyword evidence="5" id="KW-0229">DNA integration</keyword>
<organism evidence="12 13">
    <name type="scientific">Candidatus Cryptobacteroides excrementipullorum</name>
    <dbReference type="NCBI Taxonomy" id="2840761"/>
    <lineage>
        <taxon>Bacteria</taxon>
        <taxon>Pseudomonadati</taxon>
        <taxon>Bacteroidota</taxon>
        <taxon>Bacteroidia</taxon>
        <taxon>Bacteroidales</taxon>
        <taxon>Candidatus Cryptobacteroides</taxon>
    </lineage>
</organism>
<dbReference type="InterPro" id="IPR011010">
    <property type="entry name" value="DNA_brk_join_enz"/>
</dbReference>
<evidence type="ECO:0000256" key="7">
    <source>
        <dbReference type="ARBA" id="ARBA00023172"/>
    </source>
</evidence>
<dbReference type="GO" id="GO:0005737">
    <property type="term" value="C:cytoplasm"/>
    <property type="evidence" value="ECO:0007669"/>
    <property type="project" value="UniProtKB-SubCell"/>
</dbReference>
<dbReference type="Gene3D" id="1.10.443.10">
    <property type="entry name" value="Intergrase catalytic core"/>
    <property type="match status" value="1"/>
</dbReference>
<evidence type="ECO:0000256" key="5">
    <source>
        <dbReference type="ARBA" id="ARBA00022908"/>
    </source>
</evidence>
<evidence type="ECO:0000256" key="9">
    <source>
        <dbReference type="PROSITE-ProRule" id="PRU01248"/>
    </source>
</evidence>
<evidence type="ECO:0000256" key="8">
    <source>
        <dbReference type="ARBA" id="ARBA00023306"/>
    </source>
</evidence>
<feature type="domain" description="Tyr recombinase" evidence="10">
    <location>
        <begin position="168"/>
        <end position="353"/>
    </location>
</feature>
<reference evidence="12" key="2">
    <citation type="journal article" date="2021" name="PeerJ">
        <title>Extensive microbial diversity within the chicken gut microbiome revealed by metagenomics and culture.</title>
        <authorList>
            <person name="Gilroy R."/>
            <person name="Ravi A."/>
            <person name="Getino M."/>
            <person name="Pursley I."/>
            <person name="Horton D.L."/>
            <person name="Alikhan N.F."/>
            <person name="Baker D."/>
            <person name="Gharbi K."/>
            <person name="Hall N."/>
            <person name="Watson M."/>
            <person name="Adriaenssens E.M."/>
            <person name="Foster-Nyarko E."/>
            <person name="Jarju S."/>
            <person name="Secka A."/>
            <person name="Antonio M."/>
            <person name="Oren A."/>
            <person name="Chaudhuri R.R."/>
            <person name="La Ragione R."/>
            <person name="Hildebrand F."/>
            <person name="Pallen M.J."/>
        </authorList>
    </citation>
    <scope>NUCLEOTIDE SEQUENCE</scope>
    <source>
        <strain evidence="12">2478</strain>
    </source>
</reference>
<evidence type="ECO:0000256" key="6">
    <source>
        <dbReference type="ARBA" id="ARBA00023125"/>
    </source>
</evidence>
<accession>A0A9D9IU06</accession>
<evidence type="ECO:0000313" key="13">
    <source>
        <dbReference type="Proteomes" id="UP000823771"/>
    </source>
</evidence>
<dbReference type="GO" id="GO:0006310">
    <property type="term" value="P:DNA recombination"/>
    <property type="evidence" value="ECO:0007669"/>
    <property type="project" value="UniProtKB-KW"/>
</dbReference>
<dbReference type="GO" id="GO:0007059">
    <property type="term" value="P:chromosome segregation"/>
    <property type="evidence" value="ECO:0007669"/>
    <property type="project" value="UniProtKB-KW"/>
</dbReference>
<dbReference type="InterPro" id="IPR013762">
    <property type="entry name" value="Integrase-like_cat_sf"/>
</dbReference>
<evidence type="ECO:0000256" key="2">
    <source>
        <dbReference type="ARBA" id="ARBA00022490"/>
    </source>
</evidence>
<dbReference type="GO" id="GO:0051301">
    <property type="term" value="P:cell division"/>
    <property type="evidence" value="ECO:0007669"/>
    <property type="project" value="UniProtKB-KW"/>
</dbReference>
<dbReference type="GO" id="GO:0015074">
    <property type="term" value="P:DNA integration"/>
    <property type="evidence" value="ECO:0007669"/>
    <property type="project" value="UniProtKB-KW"/>
</dbReference>
<dbReference type="PROSITE" id="PS51900">
    <property type="entry name" value="CB"/>
    <property type="match status" value="1"/>
</dbReference>
<keyword evidence="6 9" id="KW-0238">DNA-binding</keyword>
<keyword evidence="3" id="KW-0132">Cell division</keyword>
<evidence type="ECO:0000256" key="1">
    <source>
        <dbReference type="ARBA" id="ARBA00004496"/>
    </source>
</evidence>
<comment type="caution">
    <text evidence="12">The sequence shown here is derived from an EMBL/GenBank/DDBJ whole genome shotgun (WGS) entry which is preliminary data.</text>
</comment>
<protein>
    <submittedName>
        <fullName evidence="12">Tyrosine-type recombinase/integrase</fullName>
    </submittedName>
</protein>
<dbReference type="PROSITE" id="PS51898">
    <property type="entry name" value="TYR_RECOMBINASE"/>
    <property type="match status" value="1"/>
</dbReference>
<keyword evidence="2" id="KW-0963">Cytoplasm</keyword>
<dbReference type="EMBL" id="JADILZ010000079">
    <property type="protein sequence ID" value="MBO8478927.1"/>
    <property type="molecule type" value="Genomic_DNA"/>
</dbReference>
<keyword evidence="8" id="KW-0131">Cell cycle</keyword>
<dbReference type="PANTHER" id="PTHR30349:SF77">
    <property type="entry name" value="TYROSINE RECOMBINASE XERC"/>
    <property type="match status" value="1"/>
</dbReference>
<dbReference type="AlphaFoldDB" id="A0A9D9IU06"/>
<feature type="domain" description="Core-binding (CB)" evidence="11">
    <location>
        <begin position="3"/>
        <end position="98"/>
    </location>
</feature>
<dbReference type="InterPro" id="IPR044068">
    <property type="entry name" value="CB"/>
</dbReference>
<reference evidence="12" key="1">
    <citation type="submission" date="2020-10" db="EMBL/GenBank/DDBJ databases">
        <authorList>
            <person name="Gilroy R."/>
        </authorList>
    </citation>
    <scope>NUCLEOTIDE SEQUENCE</scope>
    <source>
        <strain evidence="12">2478</strain>
    </source>
</reference>